<dbReference type="Pfam" id="PF02776">
    <property type="entry name" value="TPP_enzyme_N"/>
    <property type="match status" value="1"/>
</dbReference>
<dbReference type="CDD" id="cd00568">
    <property type="entry name" value="TPP_enzymes"/>
    <property type="match status" value="1"/>
</dbReference>
<dbReference type="GO" id="GO:0005948">
    <property type="term" value="C:acetolactate synthase complex"/>
    <property type="evidence" value="ECO:0007669"/>
    <property type="project" value="TreeGrafter"/>
</dbReference>
<comment type="similarity">
    <text evidence="1 3">Belongs to the TPP enzyme family.</text>
</comment>
<dbReference type="EMBL" id="JACCCC010000001">
    <property type="protein sequence ID" value="NYE45449.1"/>
    <property type="molecule type" value="Genomic_DNA"/>
</dbReference>
<organism evidence="8 9">
    <name type="scientific">Spinactinospora alkalitolerans</name>
    <dbReference type="NCBI Taxonomy" id="687207"/>
    <lineage>
        <taxon>Bacteria</taxon>
        <taxon>Bacillati</taxon>
        <taxon>Actinomycetota</taxon>
        <taxon>Actinomycetes</taxon>
        <taxon>Streptosporangiales</taxon>
        <taxon>Nocardiopsidaceae</taxon>
        <taxon>Spinactinospora</taxon>
    </lineage>
</organism>
<dbReference type="Proteomes" id="UP000589036">
    <property type="component" value="Unassembled WGS sequence"/>
</dbReference>
<dbReference type="InterPro" id="IPR012001">
    <property type="entry name" value="Thiamin_PyroP_enz_TPP-bd_dom"/>
</dbReference>
<evidence type="ECO:0000259" key="7">
    <source>
        <dbReference type="Pfam" id="PF02776"/>
    </source>
</evidence>
<dbReference type="RefSeq" id="WP_246334211.1">
    <property type="nucleotide sequence ID" value="NZ_BAAAYY010000007.1"/>
</dbReference>
<dbReference type="Gene3D" id="3.40.50.970">
    <property type="match status" value="2"/>
</dbReference>
<comment type="caution">
    <text evidence="8">The sequence shown here is derived from an EMBL/GenBank/DDBJ whole genome shotgun (WGS) entry which is preliminary data.</text>
</comment>
<dbReference type="SUPFAM" id="SSF52518">
    <property type="entry name" value="Thiamin diphosphate-binding fold (THDP-binding)"/>
    <property type="match status" value="2"/>
</dbReference>
<evidence type="ECO:0000256" key="3">
    <source>
        <dbReference type="RuleBase" id="RU362132"/>
    </source>
</evidence>
<dbReference type="InterPro" id="IPR029035">
    <property type="entry name" value="DHS-like_NAD/FAD-binding_dom"/>
</dbReference>
<dbReference type="InterPro" id="IPR011766">
    <property type="entry name" value="TPP_enzyme_TPP-bd"/>
</dbReference>
<protein>
    <submittedName>
        <fullName evidence="8">Acetolactate synthase-1/2/3 large subunit</fullName>
        <ecNumber evidence="8">2.2.1.6</ecNumber>
    </submittedName>
</protein>
<feature type="domain" description="Thiamine pyrophosphate enzyme TPP-binding" evidence="6">
    <location>
        <begin position="388"/>
        <end position="533"/>
    </location>
</feature>
<dbReference type="GO" id="GO:0050660">
    <property type="term" value="F:flavin adenine dinucleotide binding"/>
    <property type="evidence" value="ECO:0007669"/>
    <property type="project" value="TreeGrafter"/>
</dbReference>
<dbReference type="GO" id="GO:0003984">
    <property type="term" value="F:acetolactate synthase activity"/>
    <property type="evidence" value="ECO:0007669"/>
    <property type="project" value="UniProtKB-EC"/>
</dbReference>
<evidence type="ECO:0000313" key="8">
    <source>
        <dbReference type="EMBL" id="NYE45449.1"/>
    </source>
</evidence>
<dbReference type="InterPro" id="IPR029061">
    <property type="entry name" value="THDP-binding"/>
</dbReference>
<dbReference type="NCBIfam" id="NF006052">
    <property type="entry name" value="PRK08199.1"/>
    <property type="match status" value="1"/>
</dbReference>
<dbReference type="Pfam" id="PF02775">
    <property type="entry name" value="TPP_enzyme_C"/>
    <property type="match status" value="1"/>
</dbReference>
<dbReference type="InterPro" id="IPR012000">
    <property type="entry name" value="Thiamin_PyroP_enz_cen_dom"/>
</dbReference>
<dbReference type="GO" id="GO:0030976">
    <property type="term" value="F:thiamine pyrophosphate binding"/>
    <property type="evidence" value="ECO:0007669"/>
    <property type="project" value="InterPro"/>
</dbReference>
<evidence type="ECO:0000256" key="2">
    <source>
        <dbReference type="ARBA" id="ARBA00023052"/>
    </source>
</evidence>
<evidence type="ECO:0000313" key="9">
    <source>
        <dbReference type="Proteomes" id="UP000589036"/>
    </source>
</evidence>
<sequence length="562" mass="60158">MTTSRTGARALIDALIAHGVDTIFCVPGESYLAALDACYESQPRIRVITCRHESGAANMAETYGKLTGRPGICFVTRGPGATHASVGVHTAFQDSTPMILFVGQVPRAARGREAFQEVDYRQMYSGLAKWAAEVDTADQLPELVDRAFYTAGSGRAGPVVLALPEDVLTESTEAADAEPRELVEPRPSPGDLERVRELLRRSRSPLVIVGGGGWTSQAARDLQAFAEANALPVAASFRRQDYIDNTSPSYAGHLGIGIDPSLAQRVRGSDLILAVGTRLGDVPTAGYTLLSPPEPTQTLVHAHPDPDELGRVYHPDVAIVASGPAMAAGLARLDPVDSSPWADQAGAAHEEFLAWQRRGNTASQGVDMSSVLGHLATTLPDDAIITNGAGNYTVWAQRCYTFHTYRTQLAPASGAMGYGVPAAIAAKLVDATRSVVCLAGDGCFLMNGQELATAVQYDLDVVFLVVNNGMYGTIRMHQERHYPGRTMATTLENPDFAAYARAFGAYGEVVEKTAEFPEAFERARAFGGPALLELRTDPELITPDATIADLRPEQDSNLRHPL</sequence>
<dbReference type="Pfam" id="PF00205">
    <property type="entry name" value="TPP_enzyme_M"/>
    <property type="match status" value="1"/>
</dbReference>
<dbReference type="PANTHER" id="PTHR18968">
    <property type="entry name" value="THIAMINE PYROPHOSPHATE ENZYMES"/>
    <property type="match status" value="1"/>
</dbReference>
<feature type="domain" description="Thiamine pyrophosphate enzyme central" evidence="5">
    <location>
        <begin position="192"/>
        <end position="322"/>
    </location>
</feature>
<name>A0A852TNA7_9ACTN</name>
<keyword evidence="2 3" id="KW-0786">Thiamine pyrophosphate</keyword>
<gene>
    <name evidence="8" type="ORF">HDA32_000569</name>
</gene>
<dbReference type="Gene3D" id="3.40.50.1220">
    <property type="entry name" value="TPP-binding domain"/>
    <property type="match status" value="1"/>
</dbReference>
<dbReference type="EC" id="2.2.1.6" evidence="8"/>
<dbReference type="GO" id="GO:0009099">
    <property type="term" value="P:L-valine biosynthetic process"/>
    <property type="evidence" value="ECO:0007669"/>
    <property type="project" value="TreeGrafter"/>
</dbReference>
<evidence type="ECO:0000259" key="5">
    <source>
        <dbReference type="Pfam" id="PF00205"/>
    </source>
</evidence>
<feature type="domain" description="Thiamine pyrophosphate enzyme N-terminal TPP-binding" evidence="7">
    <location>
        <begin position="5"/>
        <end position="122"/>
    </location>
</feature>
<dbReference type="SUPFAM" id="SSF52467">
    <property type="entry name" value="DHS-like NAD/FAD-binding domain"/>
    <property type="match status" value="1"/>
</dbReference>
<reference evidence="8 9" key="1">
    <citation type="submission" date="2020-07" db="EMBL/GenBank/DDBJ databases">
        <title>Sequencing the genomes of 1000 actinobacteria strains.</title>
        <authorList>
            <person name="Klenk H.-P."/>
        </authorList>
    </citation>
    <scope>NUCLEOTIDE SEQUENCE [LARGE SCALE GENOMIC DNA]</scope>
    <source>
        <strain evidence="8 9">CXB654</strain>
    </source>
</reference>
<dbReference type="CDD" id="cd07035">
    <property type="entry name" value="TPP_PYR_POX_like"/>
    <property type="match status" value="1"/>
</dbReference>
<evidence type="ECO:0000256" key="1">
    <source>
        <dbReference type="ARBA" id="ARBA00007812"/>
    </source>
</evidence>
<dbReference type="GO" id="GO:0000287">
    <property type="term" value="F:magnesium ion binding"/>
    <property type="evidence" value="ECO:0007669"/>
    <property type="project" value="InterPro"/>
</dbReference>
<dbReference type="AlphaFoldDB" id="A0A852TNA7"/>
<accession>A0A852TNA7</accession>
<feature type="region of interest" description="Disordered" evidence="4">
    <location>
        <begin position="170"/>
        <end position="189"/>
    </location>
</feature>
<proteinExistence type="inferred from homology"/>
<dbReference type="InterPro" id="IPR045229">
    <property type="entry name" value="TPP_enz"/>
</dbReference>
<evidence type="ECO:0000259" key="6">
    <source>
        <dbReference type="Pfam" id="PF02775"/>
    </source>
</evidence>
<dbReference type="FunFam" id="3.40.50.970:FF:000007">
    <property type="entry name" value="Acetolactate synthase"/>
    <property type="match status" value="1"/>
</dbReference>
<dbReference type="PANTHER" id="PTHR18968:SF120">
    <property type="entry name" value="ACETOLACTATE SYNTHASE LARGE SUBUNIT"/>
    <property type="match status" value="1"/>
</dbReference>
<evidence type="ECO:0000256" key="4">
    <source>
        <dbReference type="SAM" id="MobiDB-lite"/>
    </source>
</evidence>
<dbReference type="GO" id="GO:0009097">
    <property type="term" value="P:isoleucine biosynthetic process"/>
    <property type="evidence" value="ECO:0007669"/>
    <property type="project" value="TreeGrafter"/>
</dbReference>
<keyword evidence="9" id="KW-1185">Reference proteome</keyword>
<keyword evidence="8" id="KW-0808">Transferase</keyword>